<feature type="transmembrane region" description="Helical" evidence="1">
    <location>
        <begin position="92"/>
        <end position="112"/>
    </location>
</feature>
<proteinExistence type="predicted"/>
<sequence length="126" mass="12611">MVQATGTLIAAAVMAAGFTGDHRTPRATTTPTTAFYAFAVTDALAFACSLSATFAYSFLAASGGSPSPPFSLDGGGCNDGYSNGTHRFARSMLGLALFALAVAFAAGLYSLLLPHPVAPAAAVAVM</sequence>
<feature type="transmembrane region" description="Helical" evidence="1">
    <location>
        <begin position="34"/>
        <end position="59"/>
    </location>
</feature>
<evidence type="ECO:0000313" key="2">
    <source>
        <dbReference type="EMBL" id="VFQ92603.1"/>
    </source>
</evidence>
<keyword evidence="1" id="KW-0812">Transmembrane</keyword>
<keyword evidence="1" id="KW-1133">Transmembrane helix</keyword>
<name>A0A484MUH9_9ASTE</name>
<protein>
    <submittedName>
        <fullName evidence="2">Uncharacterized protein</fullName>
    </submittedName>
</protein>
<gene>
    <name evidence="2" type="ORF">CCAM_LOCUS34379</name>
</gene>
<accession>A0A484MUH9</accession>
<evidence type="ECO:0000313" key="3">
    <source>
        <dbReference type="Proteomes" id="UP000595140"/>
    </source>
</evidence>
<keyword evidence="1" id="KW-0472">Membrane</keyword>
<dbReference type="EMBL" id="OOIL02004591">
    <property type="protein sequence ID" value="VFQ92603.1"/>
    <property type="molecule type" value="Genomic_DNA"/>
</dbReference>
<evidence type="ECO:0000256" key="1">
    <source>
        <dbReference type="SAM" id="Phobius"/>
    </source>
</evidence>
<organism evidence="2 3">
    <name type="scientific">Cuscuta campestris</name>
    <dbReference type="NCBI Taxonomy" id="132261"/>
    <lineage>
        <taxon>Eukaryota</taxon>
        <taxon>Viridiplantae</taxon>
        <taxon>Streptophyta</taxon>
        <taxon>Embryophyta</taxon>
        <taxon>Tracheophyta</taxon>
        <taxon>Spermatophyta</taxon>
        <taxon>Magnoliopsida</taxon>
        <taxon>eudicotyledons</taxon>
        <taxon>Gunneridae</taxon>
        <taxon>Pentapetalae</taxon>
        <taxon>asterids</taxon>
        <taxon>lamiids</taxon>
        <taxon>Solanales</taxon>
        <taxon>Convolvulaceae</taxon>
        <taxon>Cuscuteae</taxon>
        <taxon>Cuscuta</taxon>
        <taxon>Cuscuta subgen. Grammica</taxon>
        <taxon>Cuscuta sect. Cleistogrammica</taxon>
    </lineage>
</organism>
<keyword evidence="3" id="KW-1185">Reference proteome</keyword>
<dbReference type="AlphaFoldDB" id="A0A484MUH9"/>
<reference evidence="2" key="1">
    <citation type="submission" date="2018-04" db="EMBL/GenBank/DDBJ databases">
        <authorList>
            <person name="Vogel A."/>
        </authorList>
    </citation>
    <scope>NUCLEOTIDE SEQUENCE [LARGE SCALE GENOMIC DNA]</scope>
</reference>
<dbReference type="Proteomes" id="UP000595140">
    <property type="component" value="Unassembled WGS sequence"/>
</dbReference>